<dbReference type="Proteomes" id="UP000046067">
    <property type="component" value="Unassembled WGS sequence"/>
</dbReference>
<reference evidence="1 2" key="1">
    <citation type="submission" date="2015-07" db="EMBL/GenBank/DDBJ databases">
        <authorList>
            <consortium name="Pathogen Informatics"/>
        </authorList>
    </citation>
    <scope>NUCLEOTIDE SEQUENCE [LARGE SCALE GENOMIC DNA]</scope>
    <source>
        <strain evidence="1 2">A325</strain>
    </source>
</reference>
<gene>
    <name evidence="1" type="ORF">ERS013201_01229</name>
</gene>
<evidence type="ECO:0000313" key="2">
    <source>
        <dbReference type="Proteomes" id="UP000046067"/>
    </source>
</evidence>
<evidence type="ECO:0000313" key="1">
    <source>
        <dbReference type="EMBL" id="CSB89088.1"/>
    </source>
</evidence>
<dbReference type="EMBL" id="CWQJ01000006">
    <property type="protein sequence ID" value="CSB89088.1"/>
    <property type="molecule type" value="Genomic_DNA"/>
</dbReference>
<name>A0A655WHG8_VIBCL</name>
<accession>A0A655WHG8</accession>
<protein>
    <submittedName>
        <fullName evidence="1">Uncharacterized protein</fullName>
    </submittedName>
</protein>
<dbReference type="AlphaFoldDB" id="A0A655WHG8"/>
<organism evidence="1 2">
    <name type="scientific">Vibrio cholerae</name>
    <dbReference type="NCBI Taxonomy" id="666"/>
    <lineage>
        <taxon>Bacteria</taxon>
        <taxon>Pseudomonadati</taxon>
        <taxon>Pseudomonadota</taxon>
        <taxon>Gammaproteobacteria</taxon>
        <taxon>Vibrionales</taxon>
        <taxon>Vibrionaceae</taxon>
        <taxon>Vibrio</taxon>
    </lineage>
</organism>
<proteinExistence type="predicted"/>
<sequence length="143" mass="16513">MASNAGILRVRQTHLSQCAAHFVLWMLVDGNCWEKTIDQCLLYFFTCQFGFQCCAEQFRTTAWYHDWHCGQIRLAEECFFGITACVCHGLHLPHLQLFTFLRQLHFQTIGEGEIHVIATEQNMFANGNALEGEVAFFFGHFDQ</sequence>